<name>A0A8T0FCE3_ARGBR</name>
<organism evidence="2 3">
    <name type="scientific">Argiope bruennichi</name>
    <name type="common">Wasp spider</name>
    <name type="synonym">Aranea bruennichi</name>
    <dbReference type="NCBI Taxonomy" id="94029"/>
    <lineage>
        <taxon>Eukaryota</taxon>
        <taxon>Metazoa</taxon>
        <taxon>Ecdysozoa</taxon>
        <taxon>Arthropoda</taxon>
        <taxon>Chelicerata</taxon>
        <taxon>Arachnida</taxon>
        <taxon>Araneae</taxon>
        <taxon>Araneomorphae</taxon>
        <taxon>Entelegynae</taxon>
        <taxon>Araneoidea</taxon>
        <taxon>Araneidae</taxon>
        <taxon>Argiope</taxon>
    </lineage>
</organism>
<proteinExistence type="predicted"/>
<accession>A0A8T0FCE3</accession>
<comment type="caution">
    <text evidence="2">The sequence shown here is derived from an EMBL/GenBank/DDBJ whole genome shotgun (WGS) entry which is preliminary data.</text>
</comment>
<dbReference type="AlphaFoldDB" id="A0A8T0FCE3"/>
<sequence>MEVDTNPPFSICKQDERQTTEAHSKSKKYSKLGSNCAKIRFKCVLNLPHYTMEMDTNPSSSICKHDERQTTEAHSKSKNYSKLGSNCAKIRFKCVLNLPHYTMEMDTNSSSSICKHDERS</sequence>
<feature type="compositionally biased region" description="Basic and acidic residues" evidence="1">
    <location>
        <begin position="13"/>
        <end position="24"/>
    </location>
</feature>
<protein>
    <submittedName>
        <fullName evidence="2">Uncharacterized protein</fullName>
    </submittedName>
</protein>
<dbReference type="Proteomes" id="UP000807504">
    <property type="component" value="Unassembled WGS sequence"/>
</dbReference>
<evidence type="ECO:0000256" key="1">
    <source>
        <dbReference type="SAM" id="MobiDB-lite"/>
    </source>
</evidence>
<reference evidence="2" key="1">
    <citation type="journal article" date="2020" name="bioRxiv">
        <title>Chromosome-level reference genome of the European wasp spider Argiope bruennichi: a resource for studies on range expansion and evolutionary adaptation.</title>
        <authorList>
            <person name="Sheffer M.M."/>
            <person name="Hoppe A."/>
            <person name="Krehenwinkel H."/>
            <person name="Uhl G."/>
            <person name="Kuss A.W."/>
            <person name="Jensen L."/>
            <person name="Jensen C."/>
            <person name="Gillespie R.G."/>
            <person name="Hoff K.J."/>
            <person name="Prost S."/>
        </authorList>
    </citation>
    <scope>NUCLEOTIDE SEQUENCE</scope>
</reference>
<reference evidence="2" key="2">
    <citation type="submission" date="2020-06" db="EMBL/GenBank/DDBJ databases">
        <authorList>
            <person name="Sheffer M."/>
        </authorList>
    </citation>
    <scope>NUCLEOTIDE SEQUENCE</scope>
</reference>
<dbReference type="EMBL" id="JABXBU010000015">
    <property type="protein sequence ID" value="KAF8788005.1"/>
    <property type="molecule type" value="Genomic_DNA"/>
</dbReference>
<evidence type="ECO:0000313" key="3">
    <source>
        <dbReference type="Proteomes" id="UP000807504"/>
    </source>
</evidence>
<keyword evidence="3" id="KW-1185">Reference proteome</keyword>
<feature type="region of interest" description="Disordered" evidence="1">
    <location>
        <begin position="1"/>
        <end position="26"/>
    </location>
</feature>
<gene>
    <name evidence="2" type="ORF">HNY73_009545</name>
</gene>
<evidence type="ECO:0000313" key="2">
    <source>
        <dbReference type="EMBL" id="KAF8788005.1"/>
    </source>
</evidence>